<evidence type="ECO:0000256" key="1">
    <source>
        <dbReference type="SAM" id="MobiDB-lite"/>
    </source>
</evidence>
<dbReference type="RefSeq" id="XP_013901621.1">
    <property type="nucleotide sequence ID" value="XM_014046167.1"/>
</dbReference>
<sequence length="74" mass="7720">MLSGASKCSVTASAADDVAPPMRTPPRGMSKINAVRVSVRPRSAMMGRKLTAAAPRVASQPTQQCGTRHEALLS</sequence>
<dbReference type="KEGG" id="mng:MNEG_5351"/>
<feature type="region of interest" description="Disordered" evidence="1">
    <location>
        <begin position="51"/>
        <end position="74"/>
    </location>
</feature>
<dbReference type="AlphaFoldDB" id="A0A0D2MQ92"/>
<dbReference type="EMBL" id="KK101010">
    <property type="protein sequence ID" value="KIZ02602.1"/>
    <property type="molecule type" value="Genomic_DNA"/>
</dbReference>
<dbReference type="Proteomes" id="UP000054498">
    <property type="component" value="Unassembled WGS sequence"/>
</dbReference>
<protein>
    <submittedName>
        <fullName evidence="2">Uncharacterized protein</fullName>
    </submittedName>
</protein>
<organism evidence="2 3">
    <name type="scientific">Monoraphidium neglectum</name>
    <dbReference type="NCBI Taxonomy" id="145388"/>
    <lineage>
        <taxon>Eukaryota</taxon>
        <taxon>Viridiplantae</taxon>
        <taxon>Chlorophyta</taxon>
        <taxon>core chlorophytes</taxon>
        <taxon>Chlorophyceae</taxon>
        <taxon>CS clade</taxon>
        <taxon>Sphaeropleales</taxon>
        <taxon>Selenastraceae</taxon>
        <taxon>Monoraphidium</taxon>
    </lineage>
</organism>
<reference evidence="2 3" key="1">
    <citation type="journal article" date="2013" name="BMC Genomics">
        <title>Reconstruction of the lipid metabolism for the microalga Monoraphidium neglectum from its genome sequence reveals characteristics suitable for biofuel production.</title>
        <authorList>
            <person name="Bogen C."/>
            <person name="Al-Dilaimi A."/>
            <person name="Albersmeier A."/>
            <person name="Wichmann J."/>
            <person name="Grundmann M."/>
            <person name="Rupp O."/>
            <person name="Lauersen K.J."/>
            <person name="Blifernez-Klassen O."/>
            <person name="Kalinowski J."/>
            <person name="Goesmann A."/>
            <person name="Mussgnug J.H."/>
            <person name="Kruse O."/>
        </authorList>
    </citation>
    <scope>NUCLEOTIDE SEQUENCE [LARGE SCALE GENOMIC DNA]</scope>
    <source>
        <strain evidence="2 3">SAG 48.87</strain>
    </source>
</reference>
<gene>
    <name evidence="2" type="ORF">MNEG_5351</name>
</gene>
<accession>A0A0D2MQ92</accession>
<keyword evidence="3" id="KW-1185">Reference proteome</keyword>
<proteinExistence type="predicted"/>
<evidence type="ECO:0000313" key="2">
    <source>
        <dbReference type="EMBL" id="KIZ02602.1"/>
    </source>
</evidence>
<dbReference type="GeneID" id="25738228"/>
<feature type="compositionally biased region" description="Polar residues" evidence="1">
    <location>
        <begin position="1"/>
        <end position="12"/>
    </location>
</feature>
<name>A0A0D2MQ92_9CHLO</name>
<evidence type="ECO:0000313" key="3">
    <source>
        <dbReference type="Proteomes" id="UP000054498"/>
    </source>
</evidence>
<feature type="region of interest" description="Disordered" evidence="1">
    <location>
        <begin position="1"/>
        <end position="30"/>
    </location>
</feature>